<gene>
    <name evidence="2" type="ORF">K491DRAFT_757593</name>
</gene>
<evidence type="ECO:0000256" key="1">
    <source>
        <dbReference type="ARBA" id="ARBA00022669"/>
    </source>
</evidence>
<dbReference type="OrthoDB" id="1193027at2759"/>
<reference evidence="2" key="1">
    <citation type="journal article" date="2020" name="Stud. Mycol.">
        <title>101 Dothideomycetes genomes: a test case for predicting lifestyles and emergence of pathogens.</title>
        <authorList>
            <person name="Haridas S."/>
            <person name="Albert R."/>
            <person name="Binder M."/>
            <person name="Bloem J."/>
            <person name="Labutti K."/>
            <person name="Salamov A."/>
            <person name="Andreopoulos B."/>
            <person name="Baker S."/>
            <person name="Barry K."/>
            <person name="Bills G."/>
            <person name="Bluhm B."/>
            <person name="Cannon C."/>
            <person name="Castanera R."/>
            <person name="Culley D."/>
            <person name="Daum C."/>
            <person name="Ezra D."/>
            <person name="Gonzalez J."/>
            <person name="Henrissat B."/>
            <person name="Kuo A."/>
            <person name="Liang C."/>
            <person name="Lipzen A."/>
            <person name="Lutzoni F."/>
            <person name="Magnuson J."/>
            <person name="Mondo S."/>
            <person name="Nolan M."/>
            <person name="Ohm R."/>
            <person name="Pangilinan J."/>
            <person name="Park H.-J."/>
            <person name="Ramirez L."/>
            <person name="Alfaro M."/>
            <person name="Sun H."/>
            <person name="Tritt A."/>
            <person name="Yoshinaga Y."/>
            <person name="Zwiers L.-H."/>
            <person name="Turgeon B."/>
            <person name="Goodwin S."/>
            <person name="Spatafora J."/>
            <person name="Crous P."/>
            <person name="Grigoriev I."/>
        </authorList>
    </citation>
    <scope>NUCLEOTIDE SEQUENCE</scope>
    <source>
        <strain evidence="2">CBS 122681</strain>
    </source>
</reference>
<dbReference type="Proteomes" id="UP000799324">
    <property type="component" value="Unassembled WGS sequence"/>
</dbReference>
<name>A0A6A6T923_9PLEO</name>
<dbReference type="InterPro" id="IPR018371">
    <property type="entry name" value="Chitin-binding_1_CS"/>
</dbReference>
<dbReference type="InterPro" id="IPR036861">
    <property type="entry name" value="Endochitinase-like_sf"/>
</dbReference>
<dbReference type="Gene3D" id="3.30.60.10">
    <property type="entry name" value="Endochitinase-like"/>
    <property type="match status" value="1"/>
</dbReference>
<keyword evidence="3" id="KW-1185">Reference proteome</keyword>
<sequence length="174" mass="18159">MATVDLRPRTVVLGVRMHLGRVTLPSNRHGNRAAALSDPQAVAKWCLWCGCCSEFGCCGKTDTYCAAGCQAAFGTALVLVLVWVRVGEHAVLRVECEEAAKRSVGGAGPNYAYPRIPHTAVTVALSREVTVTSDGGVETSIVLGLTNTTLATGGMVTVTVTEIVGLTATGWVVV</sequence>
<keyword evidence="1" id="KW-0147">Chitin-binding</keyword>
<accession>A0A6A6T923</accession>
<dbReference type="SUPFAM" id="SSF57016">
    <property type="entry name" value="Plant lectins/antimicrobial peptides"/>
    <property type="match status" value="1"/>
</dbReference>
<proteinExistence type="predicted"/>
<organism evidence="2 3">
    <name type="scientific">Lophiostoma macrostomum CBS 122681</name>
    <dbReference type="NCBI Taxonomy" id="1314788"/>
    <lineage>
        <taxon>Eukaryota</taxon>
        <taxon>Fungi</taxon>
        <taxon>Dikarya</taxon>
        <taxon>Ascomycota</taxon>
        <taxon>Pezizomycotina</taxon>
        <taxon>Dothideomycetes</taxon>
        <taxon>Pleosporomycetidae</taxon>
        <taxon>Pleosporales</taxon>
        <taxon>Lophiostomataceae</taxon>
        <taxon>Lophiostoma</taxon>
    </lineage>
</organism>
<dbReference type="GO" id="GO:0008061">
    <property type="term" value="F:chitin binding"/>
    <property type="evidence" value="ECO:0007669"/>
    <property type="project" value="UniProtKB-KW"/>
</dbReference>
<dbReference type="EMBL" id="MU004337">
    <property type="protein sequence ID" value="KAF2656346.1"/>
    <property type="molecule type" value="Genomic_DNA"/>
</dbReference>
<evidence type="ECO:0008006" key="4">
    <source>
        <dbReference type="Google" id="ProtNLM"/>
    </source>
</evidence>
<dbReference type="PROSITE" id="PS00026">
    <property type="entry name" value="CHIT_BIND_I_1"/>
    <property type="match status" value="1"/>
</dbReference>
<dbReference type="AlphaFoldDB" id="A0A6A6T923"/>
<evidence type="ECO:0000313" key="2">
    <source>
        <dbReference type="EMBL" id="KAF2656346.1"/>
    </source>
</evidence>
<evidence type="ECO:0000313" key="3">
    <source>
        <dbReference type="Proteomes" id="UP000799324"/>
    </source>
</evidence>
<protein>
    <recommendedName>
        <fullName evidence="4">Chitin-binding type-1 domain-containing protein</fullName>
    </recommendedName>
</protein>